<comment type="function">
    <text evidence="8">Also involved in hydrogenase metallocenter assembly, probably by participating in the nickel insertion step. This function in hydrogenase biosynthesis requires chaperone activity and the presence of the metal-binding domain, but not PPIase activity.</text>
</comment>
<dbReference type="GO" id="GO:0042026">
    <property type="term" value="P:protein refolding"/>
    <property type="evidence" value="ECO:0007669"/>
    <property type="project" value="UniProtKB-ARBA"/>
</dbReference>
<evidence type="ECO:0000256" key="1">
    <source>
        <dbReference type="ARBA" id="ARBA00000971"/>
    </source>
</evidence>
<feature type="compositionally biased region" description="Basic and acidic residues" evidence="11">
    <location>
        <begin position="163"/>
        <end position="175"/>
    </location>
</feature>
<feature type="region of interest" description="Disordered" evidence="11">
    <location>
        <begin position="154"/>
        <end position="175"/>
    </location>
</feature>
<comment type="subcellular location">
    <subcellularLocation>
        <location evidence="2">Cytoplasm</location>
    </subcellularLocation>
</comment>
<keyword evidence="4" id="KW-0963">Cytoplasm</keyword>
<evidence type="ECO:0000256" key="9">
    <source>
        <dbReference type="PROSITE-ProRule" id="PRU00277"/>
    </source>
</evidence>
<accession>A0A0J8JMC1</accession>
<dbReference type="OrthoDB" id="9808891at2"/>
<dbReference type="GO" id="GO:0005737">
    <property type="term" value="C:cytoplasm"/>
    <property type="evidence" value="ECO:0007669"/>
    <property type="project" value="UniProtKB-SubCell"/>
</dbReference>
<dbReference type="InterPro" id="IPR046357">
    <property type="entry name" value="PPIase_dom_sf"/>
</dbReference>
<dbReference type="Pfam" id="PF00254">
    <property type="entry name" value="FKBP_C"/>
    <property type="match status" value="1"/>
</dbReference>
<name>A0A0J8JMC1_9ALTE</name>
<dbReference type="STRING" id="1513271.XM47_07010"/>
<dbReference type="SUPFAM" id="SSF54534">
    <property type="entry name" value="FKBP-like"/>
    <property type="match status" value="1"/>
</dbReference>
<dbReference type="GO" id="GO:0003755">
    <property type="term" value="F:peptidyl-prolyl cis-trans isomerase activity"/>
    <property type="evidence" value="ECO:0007669"/>
    <property type="project" value="UniProtKB-UniRule"/>
</dbReference>
<dbReference type="PROSITE" id="PS50059">
    <property type="entry name" value="FKBP_PPIASE"/>
    <property type="match status" value="1"/>
</dbReference>
<evidence type="ECO:0000256" key="4">
    <source>
        <dbReference type="ARBA" id="ARBA00022490"/>
    </source>
</evidence>
<evidence type="ECO:0000256" key="6">
    <source>
        <dbReference type="ARBA" id="ARBA00023186"/>
    </source>
</evidence>
<organism evidence="13 14">
    <name type="scientific">Catenovulum maritimum</name>
    <dbReference type="NCBI Taxonomy" id="1513271"/>
    <lineage>
        <taxon>Bacteria</taxon>
        <taxon>Pseudomonadati</taxon>
        <taxon>Pseudomonadota</taxon>
        <taxon>Gammaproteobacteria</taxon>
        <taxon>Alteromonadales</taxon>
        <taxon>Alteromonadaceae</taxon>
        <taxon>Catenovulum</taxon>
    </lineage>
</organism>
<dbReference type="InterPro" id="IPR001179">
    <property type="entry name" value="PPIase_FKBP_dom"/>
</dbReference>
<keyword evidence="5 9" id="KW-0697">Rotamase</keyword>
<evidence type="ECO:0000259" key="12">
    <source>
        <dbReference type="PROSITE" id="PS50059"/>
    </source>
</evidence>
<gene>
    <name evidence="13" type="ORF">XM47_07010</name>
</gene>
<evidence type="ECO:0000256" key="3">
    <source>
        <dbReference type="ARBA" id="ARBA00006577"/>
    </source>
</evidence>
<comment type="catalytic activity">
    <reaction evidence="1 9 10">
        <text>[protein]-peptidylproline (omega=180) = [protein]-peptidylproline (omega=0)</text>
        <dbReference type="Rhea" id="RHEA:16237"/>
        <dbReference type="Rhea" id="RHEA-COMP:10747"/>
        <dbReference type="Rhea" id="RHEA-COMP:10748"/>
        <dbReference type="ChEBI" id="CHEBI:83833"/>
        <dbReference type="ChEBI" id="CHEBI:83834"/>
        <dbReference type="EC" id="5.2.1.8"/>
    </reaction>
</comment>
<evidence type="ECO:0000256" key="5">
    <source>
        <dbReference type="ARBA" id="ARBA00023110"/>
    </source>
</evidence>
<evidence type="ECO:0000256" key="2">
    <source>
        <dbReference type="ARBA" id="ARBA00004496"/>
    </source>
</evidence>
<evidence type="ECO:0000313" key="14">
    <source>
        <dbReference type="Proteomes" id="UP000037600"/>
    </source>
</evidence>
<comment type="caution">
    <text evidence="13">The sequence shown here is derived from an EMBL/GenBank/DDBJ whole genome shotgun (WGS) entry which is preliminary data.</text>
</comment>
<protein>
    <recommendedName>
        <fullName evidence="10">Peptidyl-prolyl cis-trans isomerase</fullName>
        <ecNumber evidence="10">5.2.1.8</ecNumber>
    </recommendedName>
</protein>
<dbReference type="PATRIC" id="fig|1513271.3.peg.1435"/>
<dbReference type="AlphaFoldDB" id="A0A0J8JMC1"/>
<dbReference type="NCBIfam" id="NF008008">
    <property type="entry name" value="PRK10737.1"/>
    <property type="match status" value="1"/>
</dbReference>
<proteinExistence type="inferred from homology"/>
<dbReference type="PANTHER" id="PTHR47861">
    <property type="entry name" value="FKBP-TYPE PEPTIDYL-PROLYL CIS-TRANS ISOMERASE SLYD"/>
    <property type="match status" value="1"/>
</dbReference>
<evidence type="ECO:0000313" key="13">
    <source>
        <dbReference type="EMBL" id="KMT65751.1"/>
    </source>
</evidence>
<feature type="domain" description="PPIase FKBP-type" evidence="12">
    <location>
        <begin position="6"/>
        <end position="80"/>
    </location>
</feature>
<reference evidence="13 14" key="1">
    <citation type="submission" date="2015-04" db="EMBL/GenBank/DDBJ databases">
        <title>Draft Genome Sequence of the Novel Agar-Digesting Marine Bacterium Q1.</title>
        <authorList>
            <person name="Li Y."/>
            <person name="Li D."/>
            <person name="Chen G."/>
            <person name="Du Z."/>
        </authorList>
    </citation>
    <scope>NUCLEOTIDE SEQUENCE [LARGE SCALE GENOMIC DNA]</scope>
    <source>
        <strain evidence="13 14">Q1</strain>
    </source>
</reference>
<sequence>MNIEKDSVITMHYIVKNSHGEEIDSSRDGEPMTFLHGQGFLISGLENELTGKTVGDKFECKIEAADAYGVYHDELVQALPISVFDAIEEIHEGMQLRASTDQGEQSVIITEITDETVTVDGNHPLAGVDLEFNVEIIAVRAATEEELAHGHVHAEGGCGSHHHHEDDCCDGDHKH</sequence>
<evidence type="ECO:0000256" key="7">
    <source>
        <dbReference type="ARBA" id="ARBA00023235"/>
    </source>
</evidence>
<keyword evidence="6" id="KW-0143">Chaperone</keyword>
<evidence type="ECO:0000256" key="10">
    <source>
        <dbReference type="RuleBase" id="RU003915"/>
    </source>
</evidence>
<dbReference type="EC" id="5.2.1.8" evidence="10"/>
<dbReference type="RefSeq" id="WP_048691102.1">
    <property type="nucleotide sequence ID" value="NZ_KQ130486.1"/>
</dbReference>
<dbReference type="PANTHER" id="PTHR47861:SF3">
    <property type="entry name" value="FKBP-TYPE PEPTIDYL-PROLYL CIS-TRANS ISOMERASE SLYD"/>
    <property type="match status" value="1"/>
</dbReference>
<dbReference type="Proteomes" id="UP000037600">
    <property type="component" value="Unassembled WGS sequence"/>
</dbReference>
<keyword evidence="7 9" id="KW-0413">Isomerase</keyword>
<dbReference type="EMBL" id="LAZL01000009">
    <property type="protein sequence ID" value="KMT65751.1"/>
    <property type="molecule type" value="Genomic_DNA"/>
</dbReference>
<evidence type="ECO:0000256" key="11">
    <source>
        <dbReference type="SAM" id="MobiDB-lite"/>
    </source>
</evidence>
<evidence type="ECO:0000256" key="8">
    <source>
        <dbReference type="ARBA" id="ARBA00037071"/>
    </source>
</evidence>
<keyword evidence="14" id="KW-1185">Reference proteome</keyword>
<dbReference type="Gene3D" id="3.10.50.40">
    <property type="match status" value="1"/>
</dbReference>
<comment type="similarity">
    <text evidence="3 10">Belongs to the FKBP-type PPIase family.</text>
</comment>